<dbReference type="EMBL" id="JAOX01000001">
    <property type="protein sequence ID" value="ETZ87818.1"/>
    <property type="molecule type" value="Genomic_DNA"/>
</dbReference>
<protein>
    <recommendedName>
        <fullName evidence="1">Alpha/beta-hydrolase catalytic domain-containing protein</fullName>
    </recommendedName>
</protein>
<evidence type="ECO:0000313" key="3">
    <source>
        <dbReference type="Proteomes" id="UP000019854"/>
    </source>
</evidence>
<organism evidence="2 3">
    <name type="scientific">Mycobacteroides abscessus MAB_030201_1075</name>
    <dbReference type="NCBI Taxonomy" id="1335410"/>
    <lineage>
        <taxon>Bacteria</taxon>
        <taxon>Bacillati</taxon>
        <taxon>Actinomycetota</taxon>
        <taxon>Actinomycetes</taxon>
        <taxon>Mycobacteriales</taxon>
        <taxon>Mycobacteriaceae</taxon>
        <taxon>Mycobacteroides</taxon>
        <taxon>Mycobacteroides abscessus</taxon>
    </lineage>
</organism>
<dbReference type="AlphaFoldDB" id="A0A829PDM9"/>
<accession>A0A829PDM9</accession>
<sequence length="97" mass="10623">MTWWSTDLLFSEPDWLKEAPVGDRSAAMRWYPIVTFWQVAADLANAVGVPDGHGHNYGISSVNGWAAIAPPVGWTPQDTERIRKALVDTASLDGPDT</sequence>
<evidence type="ECO:0000313" key="2">
    <source>
        <dbReference type="EMBL" id="ETZ87818.1"/>
    </source>
</evidence>
<name>A0A829PDM9_9MYCO</name>
<feature type="domain" description="Alpha/beta-hydrolase catalytic" evidence="1">
    <location>
        <begin position="2"/>
        <end position="82"/>
    </location>
</feature>
<dbReference type="InterPro" id="IPR027787">
    <property type="entry name" value="Alpha/beta-hydrolase_catalytic"/>
</dbReference>
<proteinExistence type="predicted"/>
<dbReference type="Proteomes" id="UP000019854">
    <property type="component" value="Unassembled WGS sequence"/>
</dbReference>
<evidence type="ECO:0000259" key="1">
    <source>
        <dbReference type="Pfam" id="PF10081"/>
    </source>
</evidence>
<reference evidence="2 3" key="1">
    <citation type="submission" date="2014-01" db="EMBL/GenBank/DDBJ databases">
        <authorList>
            <person name="Zelazny A."/>
            <person name="Olivier K."/>
            <person name="Sampaio E.P."/>
            <person name="Holland S.M."/>
            <person name="Tallon L.J."/>
            <person name="Sadzewicz L.K."/>
            <person name="Sengamalay N."/>
            <person name="Fraser C.M."/>
            <person name="Hine E."/>
            <person name="Shefchek K.A."/>
            <person name="Das S.P."/>
            <person name="Shallom S.J."/>
            <person name="Agrawal S."/>
            <person name="Tettelin H."/>
        </authorList>
    </citation>
    <scope>NUCLEOTIDE SEQUENCE [LARGE SCALE GENOMIC DNA]</scope>
    <source>
        <strain evidence="2 3">MAB_030201_1075</strain>
    </source>
</reference>
<comment type="caution">
    <text evidence="2">The sequence shown here is derived from an EMBL/GenBank/DDBJ whole genome shotgun (WGS) entry which is preliminary data.</text>
</comment>
<gene>
    <name evidence="2" type="ORF">L829_1368</name>
</gene>
<dbReference type="Pfam" id="PF10081">
    <property type="entry name" value="Abhydrolase_9"/>
    <property type="match status" value="1"/>
</dbReference>